<proteinExistence type="predicted"/>
<dbReference type="eggNOG" id="COG0791">
    <property type="taxonomic scope" value="Bacteria"/>
</dbReference>
<dbReference type="AlphaFoldDB" id="Q30TK7"/>
<evidence type="ECO:0000313" key="1">
    <source>
        <dbReference type="EMBL" id="ABB43674.1"/>
    </source>
</evidence>
<keyword evidence="2" id="KW-1185">Reference proteome</keyword>
<dbReference type="KEGG" id="tdn:Suden_0393"/>
<organism evidence="1 2">
    <name type="scientific">Sulfurimonas denitrificans (strain ATCC 33889 / DSM 1251)</name>
    <name type="common">Thiomicrospira denitrificans (strain ATCC 33889 / DSM 1251)</name>
    <dbReference type="NCBI Taxonomy" id="326298"/>
    <lineage>
        <taxon>Bacteria</taxon>
        <taxon>Pseudomonadati</taxon>
        <taxon>Campylobacterota</taxon>
        <taxon>Epsilonproteobacteria</taxon>
        <taxon>Campylobacterales</taxon>
        <taxon>Sulfurimonadaceae</taxon>
        <taxon>Sulfurimonas</taxon>
    </lineage>
</organism>
<sequence length="229" mass="26240">MRSVILGLVVVLLLFLTGCSQKEVAIVEPEAQIITLPIIEVKPQEDKELIIRRVIVENALKHLNKSSGQDCSGFVDLVNSDTNESFYKAEMLYKYYDNSRRSRAIFNMMQDEDKLVSEPLPKVGDIVFFSDTLQKTKRRVGSLNITHMGIVTAVDEDETVHFIHNIQGKNKIDQLNRKYSDHHMLSDKHVNSFLKRCSKNRQKSKCLTSFFFSSYASPVPKEKIELSKN</sequence>
<evidence type="ECO:0008006" key="3">
    <source>
        <dbReference type="Google" id="ProtNLM"/>
    </source>
</evidence>
<dbReference type="Gene3D" id="3.90.1720.10">
    <property type="entry name" value="endopeptidase domain like (from Nostoc punctiforme)"/>
    <property type="match status" value="1"/>
</dbReference>
<dbReference type="Proteomes" id="UP000002714">
    <property type="component" value="Chromosome"/>
</dbReference>
<evidence type="ECO:0000313" key="2">
    <source>
        <dbReference type="Proteomes" id="UP000002714"/>
    </source>
</evidence>
<dbReference type="EMBL" id="CP000153">
    <property type="protein sequence ID" value="ABB43674.1"/>
    <property type="molecule type" value="Genomic_DNA"/>
</dbReference>
<protein>
    <recommendedName>
        <fullName evidence="3">NlpC/P60 domain-containing protein</fullName>
    </recommendedName>
</protein>
<dbReference type="RefSeq" id="WP_011372028.1">
    <property type="nucleotide sequence ID" value="NC_007575.1"/>
</dbReference>
<dbReference type="HOGENOM" id="CLU_099058_0_0_7"/>
<dbReference type="OrthoDB" id="5338761at2"/>
<accession>Q30TK7</accession>
<reference evidence="1 2" key="1">
    <citation type="journal article" date="2008" name="Appl. Environ. Microbiol.">
        <title>Genome of the epsilonproteobacterial chemolithoautotroph Sulfurimonas denitrificans.</title>
        <authorList>
            <person name="Sievert S.M."/>
            <person name="Scott K.M."/>
            <person name="Klotz M.G."/>
            <person name="Chain P.S.G."/>
            <person name="Hauser L.J."/>
            <person name="Hemp J."/>
            <person name="Huegler M."/>
            <person name="Land M."/>
            <person name="Lapidus A."/>
            <person name="Larimer F.W."/>
            <person name="Lucas S."/>
            <person name="Malfatti S.A."/>
            <person name="Meyer F."/>
            <person name="Paulsen I.T."/>
            <person name="Ren Q."/>
            <person name="Simon J."/>
            <person name="Bailey K."/>
            <person name="Diaz E."/>
            <person name="Fitzpatrick K.A."/>
            <person name="Glover B."/>
            <person name="Gwatney N."/>
            <person name="Korajkic A."/>
            <person name="Long A."/>
            <person name="Mobberley J.M."/>
            <person name="Pantry S.N."/>
            <person name="Pazder G."/>
            <person name="Peterson S."/>
            <person name="Quintanilla J.D."/>
            <person name="Sprinkle R."/>
            <person name="Stephens J."/>
            <person name="Thomas P."/>
            <person name="Vaughn R."/>
            <person name="Weber M.J."/>
            <person name="Wooten L.L."/>
        </authorList>
    </citation>
    <scope>NUCLEOTIDE SEQUENCE [LARGE SCALE GENOMIC DNA]</scope>
    <source>
        <strain evidence="2">ATCC 33889 / DSM 1251</strain>
    </source>
</reference>
<dbReference type="STRING" id="326298.Suden_0393"/>
<gene>
    <name evidence="1" type="ordered locus">Suden_0393</name>
</gene>
<dbReference type="PROSITE" id="PS51257">
    <property type="entry name" value="PROKAR_LIPOPROTEIN"/>
    <property type="match status" value="1"/>
</dbReference>
<name>Q30TK7_SULDN</name>